<organism evidence="7 8">
    <name type="scientific">Silurus meridionalis</name>
    <name type="common">Southern catfish</name>
    <name type="synonym">Silurus soldatovi meridionalis</name>
    <dbReference type="NCBI Taxonomy" id="175797"/>
    <lineage>
        <taxon>Eukaryota</taxon>
        <taxon>Metazoa</taxon>
        <taxon>Chordata</taxon>
        <taxon>Craniata</taxon>
        <taxon>Vertebrata</taxon>
        <taxon>Euteleostomi</taxon>
        <taxon>Actinopterygii</taxon>
        <taxon>Neopterygii</taxon>
        <taxon>Teleostei</taxon>
        <taxon>Ostariophysi</taxon>
        <taxon>Siluriformes</taxon>
        <taxon>Siluridae</taxon>
        <taxon>Silurus</taxon>
    </lineage>
</organism>
<name>A0A8T0AEH5_SILME</name>
<feature type="compositionally biased region" description="Basic and acidic residues" evidence="5">
    <location>
        <begin position="125"/>
        <end position="156"/>
    </location>
</feature>
<dbReference type="FunFam" id="2.30.39.10:FF:000003">
    <property type="entry name" value="alpha-1-antitrypsin isoform X1"/>
    <property type="match status" value="1"/>
</dbReference>
<feature type="region of interest" description="Disordered" evidence="5">
    <location>
        <begin position="80"/>
        <end position="100"/>
    </location>
</feature>
<dbReference type="SUPFAM" id="SSF56574">
    <property type="entry name" value="Serpins"/>
    <property type="match status" value="1"/>
</dbReference>
<gene>
    <name evidence="7" type="ORF">HF521_012461</name>
</gene>
<keyword evidence="3" id="KW-0325">Glycoprotein</keyword>
<dbReference type="PANTHER" id="PTHR11461">
    <property type="entry name" value="SERINE PROTEASE INHIBITOR, SERPIN"/>
    <property type="match status" value="1"/>
</dbReference>
<feature type="domain" description="Serpin" evidence="6">
    <location>
        <begin position="170"/>
        <end position="525"/>
    </location>
</feature>
<protein>
    <recommendedName>
        <fullName evidence="6">Serpin domain-containing protein</fullName>
    </recommendedName>
</protein>
<dbReference type="Gene3D" id="2.30.39.10">
    <property type="entry name" value="Alpha-1-antitrypsin, domain 1"/>
    <property type="match status" value="1"/>
</dbReference>
<dbReference type="FunFam" id="3.30.497.10:FF:000001">
    <property type="entry name" value="Serine protease inhibitor"/>
    <property type="match status" value="1"/>
</dbReference>
<dbReference type="Gene3D" id="3.30.497.10">
    <property type="entry name" value="Antithrombin, subunit I, domain 2"/>
    <property type="match status" value="1"/>
</dbReference>
<feature type="region of interest" description="Disordered" evidence="5">
    <location>
        <begin position="125"/>
        <end position="159"/>
    </location>
</feature>
<keyword evidence="2" id="KW-0732">Signal</keyword>
<evidence type="ECO:0000313" key="7">
    <source>
        <dbReference type="EMBL" id="KAF7690657.1"/>
    </source>
</evidence>
<comment type="similarity">
    <text evidence="1 4">Belongs to the serpin family.</text>
</comment>
<dbReference type="AlphaFoldDB" id="A0A8T0AEH5"/>
<evidence type="ECO:0000259" key="6">
    <source>
        <dbReference type="SMART" id="SM00093"/>
    </source>
</evidence>
<dbReference type="PANTHER" id="PTHR11461:SF363">
    <property type="entry name" value="SERINE (OR CYSTEINE) PROTEINASE INHIBITOR, CLADE A (ALPHA-1 ANTIPROTEINASE, ANTITRYPSIN), MEMBER 1, LIKE PRECURSOR-RELATED"/>
    <property type="match status" value="1"/>
</dbReference>
<comment type="caution">
    <text evidence="7">The sequence shown here is derived from an EMBL/GenBank/DDBJ whole genome shotgun (WGS) entry which is preliminary data.</text>
</comment>
<dbReference type="PROSITE" id="PS00284">
    <property type="entry name" value="SERPIN"/>
    <property type="match status" value="1"/>
</dbReference>
<dbReference type="GO" id="GO:0005615">
    <property type="term" value="C:extracellular space"/>
    <property type="evidence" value="ECO:0007669"/>
    <property type="project" value="InterPro"/>
</dbReference>
<dbReference type="EMBL" id="JABFDY010000023">
    <property type="protein sequence ID" value="KAF7690657.1"/>
    <property type="molecule type" value="Genomic_DNA"/>
</dbReference>
<evidence type="ECO:0000256" key="4">
    <source>
        <dbReference type="RuleBase" id="RU000411"/>
    </source>
</evidence>
<proteinExistence type="inferred from homology"/>
<dbReference type="InterPro" id="IPR042185">
    <property type="entry name" value="Serpin_sf_2"/>
</dbReference>
<dbReference type="Pfam" id="PF00079">
    <property type="entry name" value="Serpin"/>
    <property type="match status" value="1"/>
</dbReference>
<reference evidence="7" key="1">
    <citation type="submission" date="2020-08" db="EMBL/GenBank/DDBJ databases">
        <title>Chromosome-level assembly of Southern catfish (Silurus meridionalis) provides insights into visual adaptation to the nocturnal and benthic lifestyles.</title>
        <authorList>
            <person name="Zhang Y."/>
            <person name="Wang D."/>
            <person name="Peng Z."/>
        </authorList>
    </citation>
    <scope>NUCLEOTIDE SEQUENCE</scope>
    <source>
        <strain evidence="7">SWU-2019-XX</strain>
        <tissue evidence="7">Muscle</tissue>
    </source>
</reference>
<dbReference type="FunFam" id="2.10.310.10:FF:000001">
    <property type="entry name" value="Serpin family A member 1"/>
    <property type="match status" value="1"/>
</dbReference>
<dbReference type="SMART" id="SM00093">
    <property type="entry name" value="SERPIN"/>
    <property type="match status" value="1"/>
</dbReference>
<keyword evidence="8" id="KW-1185">Reference proteome</keyword>
<dbReference type="InterPro" id="IPR036186">
    <property type="entry name" value="Serpin_sf"/>
</dbReference>
<evidence type="ECO:0000256" key="1">
    <source>
        <dbReference type="ARBA" id="ARBA00009500"/>
    </source>
</evidence>
<dbReference type="Proteomes" id="UP000606274">
    <property type="component" value="Unassembled WGS sequence"/>
</dbReference>
<evidence type="ECO:0000256" key="3">
    <source>
        <dbReference type="ARBA" id="ARBA00023180"/>
    </source>
</evidence>
<feature type="region of interest" description="Disordered" evidence="5">
    <location>
        <begin position="34"/>
        <end position="68"/>
    </location>
</feature>
<evidence type="ECO:0000256" key="5">
    <source>
        <dbReference type="SAM" id="MobiDB-lite"/>
    </source>
</evidence>
<dbReference type="Gene3D" id="2.10.310.10">
    <property type="entry name" value="Serpins superfamily"/>
    <property type="match status" value="1"/>
</dbReference>
<evidence type="ECO:0000256" key="2">
    <source>
        <dbReference type="ARBA" id="ARBA00022729"/>
    </source>
</evidence>
<sequence length="527" mass="58616">MIVKDTKLNHAQPLNFRVDNFNYGKTGHVVHACPNKNIDGPNRENDKVSAEPVSAGPSGAGPVEAESTVSTEPAVEWCATGPAETEPTPTQPTNTDTQPGTMWRKIQCCLTFALLLMVASADHHEGHDDAEHSADHHNHLHHGQNEPHPNHEGNDHHSHKISAQNADFAFALYNKLNSHDDTKGKNIFFSPLSISMALSMLAVGAKGETHSQIFSTLGYSSLTEDQVNEAYEHLMHMLDHSQEAMLLETGGGLAVREGFKPVDKFLKDLQHFYHTEAFAVDFSKPKVAVEEVNKFIAKKTKDTITDMVESLEPETIMVIINYIYFKGKWEKPFLADGTRKSNFHVDENTRVSVDMMKAKDEQYSVYISKNFTLVNLPYHGNASMVVILPSEGKMEEVEKHINKDELRDWIQKAHSRSVELYMPKFSISASASLGDTLQEMGIVEAFTDKANFTGMSEDVELKVSEVLHKAILKVDEKGTEAAGSTTVEIVQRAMPVPIKINRPFLVFIVEEAVKSILFMGKIVNPAE</sequence>
<dbReference type="InterPro" id="IPR023795">
    <property type="entry name" value="Serpin_CS"/>
</dbReference>
<dbReference type="GO" id="GO:0004867">
    <property type="term" value="F:serine-type endopeptidase inhibitor activity"/>
    <property type="evidence" value="ECO:0007669"/>
    <property type="project" value="InterPro"/>
</dbReference>
<dbReference type="InterPro" id="IPR000215">
    <property type="entry name" value="Serpin_fam"/>
</dbReference>
<dbReference type="InterPro" id="IPR023796">
    <property type="entry name" value="Serpin_dom"/>
</dbReference>
<evidence type="ECO:0000313" key="8">
    <source>
        <dbReference type="Proteomes" id="UP000606274"/>
    </source>
</evidence>
<dbReference type="InterPro" id="IPR042178">
    <property type="entry name" value="Serpin_sf_1"/>
</dbReference>
<accession>A0A8T0AEH5</accession>